<comment type="cofactor">
    <cofactor evidence="7">
        <name>Mg(2+)</name>
        <dbReference type="ChEBI" id="CHEBI:18420"/>
    </cofactor>
</comment>
<keyword evidence="4 7" id="KW-0067">ATP-binding</keyword>
<dbReference type="GO" id="GO:0000287">
    <property type="term" value="F:magnesium ion binding"/>
    <property type="evidence" value="ECO:0007669"/>
    <property type="project" value="UniProtKB-UniRule"/>
</dbReference>
<keyword evidence="2 7" id="KW-0548">Nucleotidyltransferase</keyword>
<comment type="catalytic activity">
    <reaction evidence="7">
        <text>[glutamine synthetase]-O(4)-(5'-adenylyl)-L-tyrosine + phosphate = [glutamine synthetase]-L-tyrosine + ADP</text>
        <dbReference type="Rhea" id="RHEA:43716"/>
        <dbReference type="Rhea" id="RHEA-COMP:10660"/>
        <dbReference type="Rhea" id="RHEA-COMP:10661"/>
        <dbReference type="ChEBI" id="CHEBI:43474"/>
        <dbReference type="ChEBI" id="CHEBI:46858"/>
        <dbReference type="ChEBI" id="CHEBI:83624"/>
        <dbReference type="ChEBI" id="CHEBI:456216"/>
        <dbReference type="EC" id="2.7.7.89"/>
    </reaction>
</comment>
<dbReference type="PANTHER" id="PTHR30621">
    <property type="entry name" value="GLUTAMINE SYNTHETASE ADENYLYLTRANSFERASE"/>
    <property type="match status" value="1"/>
</dbReference>
<feature type="domain" description="Glutamate-ammonia ligase adenylyltransferase repeated" evidence="8">
    <location>
        <begin position="51"/>
        <end position="287"/>
    </location>
</feature>
<dbReference type="Pfam" id="PF08335">
    <property type="entry name" value="GlnD_UR_UTase"/>
    <property type="match status" value="2"/>
</dbReference>
<keyword evidence="11" id="KW-1185">Reference proteome</keyword>
<reference evidence="11" key="1">
    <citation type="submission" date="2016-10" db="EMBL/GenBank/DDBJ databases">
        <authorList>
            <person name="Varghese N."/>
            <person name="Submissions S."/>
        </authorList>
    </citation>
    <scope>NUCLEOTIDE SEQUENCE [LARGE SCALE GENOMIC DNA]</scope>
    <source>
        <strain evidence="11">DSM 241</strain>
    </source>
</reference>
<feature type="domain" description="Glutamate-ammonia ligase adenylyltransferase repeated" evidence="8">
    <location>
        <begin position="574"/>
        <end position="829"/>
    </location>
</feature>
<name>A0A1H7H179_9GAMM</name>
<dbReference type="EC" id="2.7.7.42" evidence="7"/>
<dbReference type="InterPro" id="IPR013546">
    <property type="entry name" value="PII_UdlTrfase/GS_AdlTrfase"/>
</dbReference>
<dbReference type="InterPro" id="IPR043519">
    <property type="entry name" value="NT_sf"/>
</dbReference>
<evidence type="ECO:0000256" key="4">
    <source>
        <dbReference type="ARBA" id="ARBA00022840"/>
    </source>
</evidence>
<keyword evidence="10" id="KW-0436">Ligase</keyword>
<dbReference type="GO" id="GO:0047388">
    <property type="term" value="F:[glutamine synthetase]-adenylyl-L-tyrosine phosphorylase activity"/>
    <property type="evidence" value="ECO:0007669"/>
    <property type="project" value="UniProtKB-EC"/>
</dbReference>
<evidence type="ECO:0000256" key="6">
    <source>
        <dbReference type="ARBA" id="ARBA00023268"/>
    </source>
</evidence>
<gene>
    <name evidence="7" type="primary">glnE</name>
    <name evidence="10" type="ORF">SAMN05444515_10239</name>
</gene>
<feature type="domain" description="PII-uridylyltransferase/Glutamine-synthetase adenylyltransferase" evidence="9">
    <location>
        <begin position="312"/>
        <end position="451"/>
    </location>
</feature>
<dbReference type="OrthoDB" id="9759366at2"/>
<accession>A0A1H7H179</accession>
<dbReference type="GO" id="GO:0008882">
    <property type="term" value="F:[glutamate-ammonia-ligase] adenylyltransferase activity"/>
    <property type="evidence" value="ECO:0007669"/>
    <property type="project" value="UniProtKB-UniRule"/>
</dbReference>
<dbReference type="AlphaFoldDB" id="A0A1H7H179"/>
<dbReference type="GO" id="GO:0005524">
    <property type="term" value="F:ATP binding"/>
    <property type="evidence" value="ECO:0007669"/>
    <property type="project" value="UniProtKB-UniRule"/>
</dbReference>
<dbReference type="STRING" id="1396821.SAMN05444515_10239"/>
<keyword evidence="6 7" id="KW-0511">Multifunctional enzyme</keyword>
<dbReference type="GO" id="GO:0005829">
    <property type="term" value="C:cytosol"/>
    <property type="evidence" value="ECO:0007669"/>
    <property type="project" value="TreeGrafter"/>
</dbReference>
<evidence type="ECO:0000256" key="3">
    <source>
        <dbReference type="ARBA" id="ARBA00022741"/>
    </source>
</evidence>
<dbReference type="NCBIfam" id="NF008292">
    <property type="entry name" value="PRK11072.1"/>
    <property type="match status" value="1"/>
</dbReference>
<dbReference type="InterPro" id="IPR023057">
    <property type="entry name" value="GlnE"/>
</dbReference>
<dbReference type="Gene3D" id="1.20.120.330">
    <property type="entry name" value="Nucleotidyltransferases domain 2"/>
    <property type="match status" value="2"/>
</dbReference>
<dbReference type="HAMAP" id="MF_00802">
    <property type="entry name" value="GlnE"/>
    <property type="match status" value="1"/>
</dbReference>
<dbReference type="GO" id="GO:0000820">
    <property type="term" value="P:regulation of glutamine family amino acid metabolic process"/>
    <property type="evidence" value="ECO:0007669"/>
    <property type="project" value="UniProtKB-UniRule"/>
</dbReference>
<evidence type="ECO:0000259" key="9">
    <source>
        <dbReference type="Pfam" id="PF08335"/>
    </source>
</evidence>
<dbReference type="FunFam" id="1.20.120.330:FF:000005">
    <property type="entry name" value="Bifunctional glutamine synthetase adenylyltransferase/adenylyl-removing enzyme"/>
    <property type="match status" value="1"/>
</dbReference>
<dbReference type="Gene3D" id="3.30.460.10">
    <property type="entry name" value="Beta Polymerase, domain 2"/>
    <property type="match status" value="2"/>
</dbReference>
<evidence type="ECO:0000256" key="7">
    <source>
        <dbReference type="HAMAP-Rule" id="MF_00802"/>
    </source>
</evidence>
<evidence type="ECO:0000313" key="11">
    <source>
        <dbReference type="Proteomes" id="UP000199256"/>
    </source>
</evidence>
<evidence type="ECO:0000313" key="10">
    <source>
        <dbReference type="EMBL" id="SEK44183.1"/>
    </source>
</evidence>
<dbReference type="Pfam" id="PF03710">
    <property type="entry name" value="GlnE"/>
    <property type="match status" value="2"/>
</dbReference>
<evidence type="ECO:0000256" key="2">
    <source>
        <dbReference type="ARBA" id="ARBA00022695"/>
    </source>
</evidence>
<comment type="similarity">
    <text evidence="7">Belongs to the GlnE family.</text>
</comment>
<dbReference type="EMBL" id="FOAA01000002">
    <property type="protein sequence ID" value="SEK44183.1"/>
    <property type="molecule type" value="Genomic_DNA"/>
</dbReference>
<dbReference type="SUPFAM" id="SSF81301">
    <property type="entry name" value="Nucleotidyltransferase"/>
    <property type="match status" value="2"/>
</dbReference>
<feature type="region of interest" description="Adenylyl transferase" evidence="7">
    <location>
        <begin position="470"/>
        <end position="968"/>
    </location>
</feature>
<evidence type="ECO:0000256" key="5">
    <source>
        <dbReference type="ARBA" id="ARBA00022842"/>
    </source>
</evidence>
<keyword evidence="3 7" id="KW-0547">Nucleotide-binding</keyword>
<dbReference type="GO" id="GO:0016874">
    <property type="term" value="F:ligase activity"/>
    <property type="evidence" value="ECO:0007669"/>
    <property type="project" value="UniProtKB-KW"/>
</dbReference>
<feature type="domain" description="PII-uridylyltransferase/Glutamine-synthetase adenylyltransferase" evidence="9">
    <location>
        <begin position="843"/>
        <end position="942"/>
    </location>
</feature>
<evidence type="ECO:0000256" key="1">
    <source>
        <dbReference type="ARBA" id="ARBA00022679"/>
    </source>
</evidence>
<dbReference type="Gene3D" id="1.20.120.1510">
    <property type="match status" value="1"/>
</dbReference>
<dbReference type="RefSeq" id="WP_090250650.1">
    <property type="nucleotide sequence ID" value="NZ_FOAA01000002.1"/>
</dbReference>
<evidence type="ECO:0000259" key="8">
    <source>
        <dbReference type="Pfam" id="PF03710"/>
    </source>
</evidence>
<dbReference type="FunFam" id="3.30.460.10:FF:000009">
    <property type="entry name" value="Bifunctional glutamine synthetase adenylyltransferase/adenylyl-removing enzyme"/>
    <property type="match status" value="2"/>
</dbReference>
<proteinExistence type="inferred from homology"/>
<dbReference type="Proteomes" id="UP000199256">
    <property type="component" value="Unassembled WGS sequence"/>
</dbReference>
<dbReference type="InterPro" id="IPR005190">
    <property type="entry name" value="GlnE_rpt_dom"/>
</dbReference>
<keyword evidence="5 7" id="KW-0460">Magnesium</keyword>
<sequence length="968" mass="110004">MTLPAPEDLPLDAVPNAARASVNHLGDDFLKACEREGVSLNAWPDLIGMVWYYSDFVARTCVRRPALFVDLVTSGDLERSYEDGEMARHVAEALENATDEPALMRALRRVRNREMVRIAWRDLAGLSDLNEALEDLTCLAEHLIDEALTWQHRELARRHGEPRDAQGHAQRLVVLGMGKLGGRELNFSSDIDLIFAYPQPGQTDGERCLENQQFFIRLGQRLIKVLHEKTADGFVFRVDMRLRPFGDAGPLVMSFDALEDYYESHGREWERYALIKARAVAGDREGAEQLHTLLRPFVYRRYLDYGAFASLRDMKAMINREAARKGKERDVKLGEGGIREVEFVGQAFQLIRAGRDPSLQLRGIRPVLDQLARQEVMPDYAVEQLKEAYAFLRRTENRLQMVADQQTHCLPSDQAGQLRLALSMGFADWEGFETALGRHMRRIHGHFEQVFAAPQRADEEGEAAAQSEVQRDLAALWAGSLGHERALEVLVGLGLKDPETALSAVEHLRESSACRSLTATGRERLDRLMPLMLGVLNGLEEADATLSRLLRLVQTIARRSVYLSLLVENPLALSQLARLCEASPWIADHLTRYPLLLDELLDPRSLYAPPDRQGLREAVEDELVQVPLDDLEQVMDRLRMFKQVQVLKVAAADIMDVLPVMKVSDHLTWIAEVVLEKVLSLVLEQLIAKHGRPRCLIDGEPYEPGFAVVGYGKMGGLELGYGSDLDIVFLHDSRGDQAMTDGDRSLDNSEFFARVGQRILHFLGVFTGAGRLYEVDTRLRPSGAAGLLVIGLEAFEDYQMNSAWTWEHQALVRARPVAGDARIAEAFQAMRQRVLGRERDPDELKRQVREMREKMWKEHASRDPARFDLKRDPGGIADIEFMVQYLVLAHAREYPELSTYPDNIRILESLIETDLMSRDAAVFLMDTYRAFRDRIHELTLQDQTTRVDAARWSRERDRVRAYWQQLMT</sequence>
<dbReference type="EC" id="2.7.7.89" evidence="7"/>
<keyword evidence="1 7" id="KW-0808">Transferase</keyword>
<comment type="function">
    <text evidence="7">Involved in the regulation of glutamine synthetase GlnA, a key enzyme in the process to assimilate ammonia. When cellular nitrogen levels are high, the C-terminal adenylyl transferase (AT) inactivates GlnA by covalent transfer of an adenylyl group from ATP to specific tyrosine residue of GlnA, thus reducing its activity. Conversely, when nitrogen levels are low, the N-terminal adenylyl removase (AR) activates GlnA by removing the adenylyl group by phosphorolysis, increasing its activity. The regulatory region of GlnE binds the signal transduction protein PII (GlnB) which indicates the nitrogen status of the cell.</text>
</comment>
<dbReference type="PANTHER" id="PTHR30621:SF0">
    <property type="entry name" value="BIFUNCTIONAL GLUTAMINE SYNTHETASE ADENYLYLTRANSFERASE_ADENYLYL-REMOVING ENZYME"/>
    <property type="match status" value="1"/>
</dbReference>
<comment type="catalytic activity">
    <reaction evidence="7">
        <text>[glutamine synthetase]-L-tyrosine + ATP = [glutamine synthetase]-O(4)-(5'-adenylyl)-L-tyrosine + diphosphate</text>
        <dbReference type="Rhea" id="RHEA:18589"/>
        <dbReference type="Rhea" id="RHEA-COMP:10660"/>
        <dbReference type="Rhea" id="RHEA-COMP:10661"/>
        <dbReference type="ChEBI" id="CHEBI:30616"/>
        <dbReference type="ChEBI" id="CHEBI:33019"/>
        <dbReference type="ChEBI" id="CHEBI:46858"/>
        <dbReference type="ChEBI" id="CHEBI:83624"/>
        <dbReference type="EC" id="2.7.7.42"/>
    </reaction>
</comment>
<organism evidence="10 11">
    <name type="scientific">Ectothiorhodospira marina</name>
    <dbReference type="NCBI Taxonomy" id="1396821"/>
    <lineage>
        <taxon>Bacteria</taxon>
        <taxon>Pseudomonadati</taxon>
        <taxon>Pseudomonadota</taxon>
        <taxon>Gammaproteobacteria</taxon>
        <taxon>Chromatiales</taxon>
        <taxon>Ectothiorhodospiraceae</taxon>
        <taxon>Ectothiorhodospira</taxon>
    </lineage>
</organism>
<feature type="region of interest" description="Adenylyl removase" evidence="7">
    <location>
        <begin position="1"/>
        <end position="455"/>
    </location>
</feature>
<dbReference type="SUPFAM" id="SSF81593">
    <property type="entry name" value="Nucleotidyltransferase substrate binding subunit/domain"/>
    <property type="match status" value="2"/>
</dbReference>
<protein>
    <recommendedName>
        <fullName evidence="7">Bifunctional glutamine synthetase adenylyltransferase/adenylyl-removing enzyme</fullName>
    </recommendedName>
    <alternativeName>
        <fullName evidence="7">ATP:glutamine synthetase adenylyltransferase</fullName>
    </alternativeName>
    <alternativeName>
        <fullName evidence="7">ATase</fullName>
    </alternativeName>
    <domain>
        <recommendedName>
            <fullName evidence="7">Glutamine synthetase adenylyl-L-tyrosine phosphorylase</fullName>
            <ecNumber evidence="7">2.7.7.89</ecNumber>
        </recommendedName>
        <alternativeName>
            <fullName evidence="7">Adenylyl removase</fullName>
            <shortName evidence="7">AR</shortName>
            <shortName evidence="7">AT-N</shortName>
        </alternativeName>
    </domain>
    <domain>
        <recommendedName>
            <fullName evidence="7">Glutamine synthetase adenylyl transferase</fullName>
            <ecNumber evidence="7">2.7.7.42</ecNumber>
        </recommendedName>
        <alternativeName>
            <fullName evidence="7">Adenylyl transferase</fullName>
            <shortName evidence="7">AT</shortName>
            <shortName evidence="7">AT-C</shortName>
        </alternativeName>
    </domain>
</protein>
<dbReference type="CDD" id="cd05401">
    <property type="entry name" value="NT_GlnE_GlnD_like"/>
    <property type="match status" value="2"/>
</dbReference>